<comment type="caution">
    <text evidence="2">The sequence shown here is derived from an EMBL/GenBank/DDBJ whole genome shotgun (WGS) entry which is preliminary data.</text>
</comment>
<organism evidence="2 3">
    <name type="scientific">Gnathostoma spinigerum</name>
    <dbReference type="NCBI Taxonomy" id="75299"/>
    <lineage>
        <taxon>Eukaryota</taxon>
        <taxon>Metazoa</taxon>
        <taxon>Ecdysozoa</taxon>
        <taxon>Nematoda</taxon>
        <taxon>Chromadorea</taxon>
        <taxon>Rhabditida</taxon>
        <taxon>Spirurina</taxon>
        <taxon>Gnathostomatomorpha</taxon>
        <taxon>Gnathostomatoidea</taxon>
        <taxon>Gnathostomatidae</taxon>
        <taxon>Gnathostoma</taxon>
    </lineage>
</organism>
<name>A0ABD6ETQ8_9BILA</name>
<dbReference type="AlphaFoldDB" id="A0ABD6ETQ8"/>
<evidence type="ECO:0000313" key="3">
    <source>
        <dbReference type="Proteomes" id="UP001608902"/>
    </source>
</evidence>
<keyword evidence="3" id="KW-1185">Reference proteome</keyword>
<accession>A0ABD6ETQ8</accession>
<proteinExistence type="predicted"/>
<dbReference type="EMBL" id="JBGFUD010005020">
    <property type="protein sequence ID" value="MFH4980072.1"/>
    <property type="molecule type" value="Genomic_DNA"/>
</dbReference>
<feature type="coiled-coil region" evidence="1">
    <location>
        <begin position="149"/>
        <end position="209"/>
    </location>
</feature>
<protein>
    <submittedName>
        <fullName evidence="2">Uncharacterized protein</fullName>
    </submittedName>
</protein>
<feature type="coiled-coil region" evidence="1">
    <location>
        <begin position="1"/>
        <end position="61"/>
    </location>
</feature>
<keyword evidence="1" id="KW-0175">Coiled coil</keyword>
<evidence type="ECO:0000313" key="2">
    <source>
        <dbReference type="EMBL" id="MFH4980072.1"/>
    </source>
</evidence>
<evidence type="ECO:0000256" key="1">
    <source>
        <dbReference type="SAM" id="Coils"/>
    </source>
</evidence>
<reference evidence="2 3" key="1">
    <citation type="submission" date="2024-08" db="EMBL/GenBank/DDBJ databases">
        <title>Gnathostoma spinigerum genome.</title>
        <authorList>
            <person name="Gonzalez-Bertolin B."/>
            <person name="Monzon S."/>
            <person name="Zaballos A."/>
            <person name="Jimenez P."/>
            <person name="Dekumyoy P."/>
            <person name="Varona S."/>
            <person name="Cuesta I."/>
            <person name="Sumanam S."/>
            <person name="Adisakwattana P."/>
            <person name="Gasser R.B."/>
            <person name="Hernandez-Gonzalez A."/>
            <person name="Young N.D."/>
            <person name="Perteguer M.J."/>
        </authorList>
    </citation>
    <scope>NUCLEOTIDE SEQUENCE [LARGE SCALE GENOMIC DNA]</scope>
    <source>
        <strain evidence="2">AL3</strain>
        <tissue evidence="2">Liver</tissue>
    </source>
</reference>
<sequence length="249" mass="29473">MKEAEKRMQRIAAALNVHRDDPLLHVYSSAQEKLEAITEELTKEKMKVKGLETEIEDLHGEFELDRLDYLETIRKQDQQLKLHQQILDKIQPLLKKESNYHNIEKIKRDAVWSEDQGKWILPELTFAKTALPYAGSVMPVATTVSFSFNDEQSDDESKLRRRLAKSEEENIASNYFKQFNRHNLVHRYKEDSNRSIENFKRKLSRFSEKRNFDDLAKGIVYTEDLYERSPFKLRKPQRLEALTTRLQTS</sequence>
<dbReference type="Proteomes" id="UP001608902">
    <property type="component" value="Unassembled WGS sequence"/>
</dbReference>
<gene>
    <name evidence="2" type="ORF">AB6A40_006781</name>
</gene>